<accession>A0A3D2X8B5</accession>
<dbReference type="InterPro" id="IPR027417">
    <property type="entry name" value="P-loop_NTPase"/>
</dbReference>
<comment type="caution">
    <text evidence="1">The sequence shown here is derived from an EMBL/GenBank/DDBJ whole genome shotgun (WGS) entry which is preliminary data.</text>
</comment>
<dbReference type="SUPFAM" id="SSF52540">
    <property type="entry name" value="P-loop containing nucleoside triphosphate hydrolases"/>
    <property type="match status" value="1"/>
</dbReference>
<evidence type="ECO:0000313" key="2">
    <source>
        <dbReference type="Proteomes" id="UP000262969"/>
    </source>
</evidence>
<name>A0A3D2X8B5_9FIRM</name>
<organism evidence="1 2">
    <name type="scientific">Lachnoclostridium phytofermentans</name>
    <dbReference type="NCBI Taxonomy" id="66219"/>
    <lineage>
        <taxon>Bacteria</taxon>
        <taxon>Bacillati</taxon>
        <taxon>Bacillota</taxon>
        <taxon>Clostridia</taxon>
        <taxon>Lachnospirales</taxon>
        <taxon>Lachnospiraceae</taxon>
    </lineage>
</organism>
<dbReference type="Pfam" id="PF13189">
    <property type="entry name" value="Cytidylate_kin2"/>
    <property type="match status" value="1"/>
</dbReference>
<evidence type="ECO:0008006" key="3">
    <source>
        <dbReference type="Google" id="ProtNLM"/>
    </source>
</evidence>
<dbReference type="Proteomes" id="UP000262969">
    <property type="component" value="Unassembled WGS sequence"/>
</dbReference>
<dbReference type="AlphaFoldDB" id="A0A3D2X8B5"/>
<sequence length="252" mass="28899">MHITLTGNLGSGKSTICKILETEHHYEIYSTGKVQRKLAEDLGISVLEMNQLMCKDHKYDNMIDDTTAKISRENPDKAIVFDSRLAWNFVETSYKVFLSVSLNVAADRVYGDNRGNVEKYSSVEDAKQQLKLRAQTEDIRYKDIYNLDYFNFLNYNLILDSTYCTPKVLSKVILEEAQKYKENGEKKETKILMSPKRLGIEDATMSADPEKLYLEGDIVIEKTEDDYKVIRGMELVKQAAEKGIPFVSVTLY</sequence>
<protein>
    <recommendedName>
        <fullName evidence="3">Cytidylate kinase</fullName>
    </recommendedName>
</protein>
<evidence type="ECO:0000313" key="1">
    <source>
        <dbReference type="EMBL" id="HCL02977.1"/>
    </source>
</evidence>
<dbReference type="Gene3D" id="3.40.50.300">
    <property type="entry name" value="P-loop containing nucleotide triphosphate hydrolases"/>
    <property type="match status" value="1"/>
</dbReference>
<proteinExistence type="predicted"/>
<reference evidence="1 2" key="1">
    <citation type="journal article" date="2018" name="Nat. Biotechnol.">
        <title>A standardized bacterial taxonomy based on genome phylogeny substantially revises the tree of life.</title>
        <authorList>
            <person name="Parks D.H."/>
            <person name="Chuvochina M."/>
            <person name="Waite D.W."/>
            <person name="Rinke C."/>
            <person name="Skarshewski A."/>
            <person name="Chaumeil P.A."/>
            <person name="Hugenholtz P."/>
        </authorList>
    </citation>
    <scope>NUCLEOTIDE SEQUENCE [LARGE SCALE GENOMIC DNA]</scope>
    <source>
        <strain evidence="1">UBA11728</strain>
    </source>
</reference>
<dbReference type="EMBL" id="DPVV01000374">
    <property type="protein sequence ID" value="HCL02977.1"/>
    <property type="molecule type" value="Genomic_DNA"/>
</dbReference>
<gene>
    <name evidence="1" type="ORF">DHW61_11310</name>
</gene>